<dbReference type="GO" id="GO:0004519">
    <property type="term" value="F:endonuclease activity"/>
    <property type="evidence" value="ECO:0007669"/>
    <property type="project" value="TreeGrafter"/>
</dbReference>
<evidence type="ECO:0000256" key="1">
    <source>
        <dbReference type="SAM" id="Phobius"/>
    </source>
</evidence>
<dbReference type="SUPFAM" id="SSF160443">
    <property type="entry name" value="SMR domain-like"/>
    <property type="match status" value="1"/>
</dbReference>
<dbReference type="Proteomes" id="UP001283361">
    <property type="component" value="Unassembled WGS sequence"/>
</dbReference>
<protein>
    <recommendedName>
        <fullName evidence="2">Smr domain-containing protein</fullName>
    </recommendedName>
</protein>
<dbReference type="Gene3D" id="3.30.1370.110">
    <property type="match status" value="1"/>
</dbReference>
<dbReference type="InterPro" id="IPR002625">
    <property type="entry name" value="Smr_dom"/>
</dbReference>
<keyword evidence="1" id="KW-0812">Transmembrane</keyword>
<keyword evidence="1" id="KW-1133">Transmembrane helix</keyword>
<dbReference type="PROSITE" id="PS50828">
    <property type="entry name" value="SMR"/>
    <property type="match status" value="1"/>
</dbReference>
<reference evidence="3" key="1">
    <citation type="journal article" date="2023" name="G3 (Bethesda)">
        <title>A reference genome for the long-term kleptoplast-retaining sea slug Elysia crispata morphotype clarki.</title>
        <authorList>
            <person name="Eastman K.E."/>
            <person name="Pendleton A.L."/>
            <person name="Shaikh M.A."/>
            <person name="Suttiyut T."/>
            <person name="Ogas R."/>
            <person name="Tomko P."/>
            <person name="Gavelis G."/>
            <person name="Widhalm J.R."/>
            <person name="Wisecaver J.H."/>
        </authorList>
    </citation>
    <scope>NUCLEOTIDE SEQUENCE</scope>
    <source>
        <strain evidence="3">ECLA1</strain>
    </source>
</reference>
<organism evidence="3 4">
    <name type="scientific">Elysia crispata</name>
    <name type="common">lettuce slug</name>
    <dbReference type="NCBI Taxonomy" id="231223"/>
    <lineage>
        <taxon>Eukaryota</taxon>
        <taxon>Metazoa</taxon>
        <taxon>Spiralia</taxon>
        <taxon>Lophotrochozoa</taxon>
        <taxon>Mollusca</taxon>
        <taxon>Gastropoda</taxon>
        <taxon>Heterobranchia</taxon>
        <taxon>Euthyneura</taxon>
        <taxon>Panpulmonata</taxon>
        <taxon>Sacoglossa</taxon>
        <taxon>Placobranchoidea</taxon>
        <taxon>Plakobranchidae</taxon>
        <taxon>Elysia</taxon>
    </lineage>
</organism>
<dbReference type="GO" id="GO:0005634">
    <property type="term" value="C:nucleus"/>
    <property type="evidence" value="ECO:0007669"/>
    <property type="project" value="TreeGrafter"/>
</dbReference>
<dbReference type="PANTHER" id="PTHR46535">
    <property type="entry name" value="NEDD4-BINDING PROTEIN 2"/>
    <property type="match status" value="1"/>
</dbReference>
<sequence length="194" mass="22974">MEESLGSVCVVLIVIVAIVAYLLGFFDDQRRGDNTGAQQRRYRYPIQTQRVPQNYRNNSQTISFSVPTRRFHPVDYRARDARLNRERLYNQVQESAKISSDERTIDLHTCTSSSAFTAVTDFIAKREEVYRRFNRGEDRFFFIITGRGLHSLDKEPVLKPMVKQYLEDQKYNFAFVNPGRIRVDLEDNRFRQFW</sequence>
<dbReference type="InterPro" id="IPR036063">
    <property type="entry name" value="Smr_dom_sf"/>
</dbReference>
<comment type="caution">
    <text evidence="3">The sequence shown here is derived from an EMBL/GenBank/DDBJ whole genome shotgun (WGS) entry which is preliminary data.</text>
</comment>
<dbReference type="AlphaFoldDB" id="A0AAE1DPC6"/>
<keyword evidence="4" id="KW-1185">Reference proteome</keyword>
<name>A0AAE1DPC6_9GAST</name>
<evidence type="ECO:0000259" key="2">
    <source>
        <dbReference type="PROSITE" id="PS50828"/>
    </source>
</evidence>
<dbReference type="PANTHER" id="PTHR46535:SF1">
    <property type="entry name" value="NEDD4-BINDING PROTEIN 2"/>
    <property type="match status" value="1"/>
</dbReference>
<gene>
    <name evidence="3" type="ORF">RRG08_024565</name>
</gene>
<accession>A0AAE1DPC6</accession>
<dbReference type="EMBL" id="JAWDGP010003173">
    <property type="protein sequence ID" value="KAK3776788.1"/>
    <property type="molecule type" value="Genomic_DNA"/>
</dbReference>
<proteinExistence type="predicted"/>
<dbReference type="SMART" id="SM00463">
    <property type="entry name" value="SMR"/>
    <property type="match status" value="1"/>
</dbReference>
<feature type="transmembrane region" description="Helical" evidence="1">
    <location>
        <begin position="6"/>
        <end position="26"/>
    </location>
</feature>
<evidence type="ECO:0000313" key="3">
    <source>
        <dbReference type="EMBL" id="KAK3776788.1"/>
    </source>
</evidence>
<dbReference type="Pfam" id="PF01713">
    <property type="entry name" value="Smr"/>
    <property type="match status" value="1"/>
</dbReference>
<feature type="domain" description="Smr" evidence="2">
    <location>
        <begin position="105"/>
        <end position="186"/>
    </location>
</feature>
<evidence type="ECO:0000313" key="4">
    <source>
        <dbReference type="Proteomes" id="UP001283361"/>
    </source>
</evidence>
<dbReference type="InterPro" id="IPR052772">
    <property type="entry name" value="Endo/PolyKinase_Domain-Protein"/>
</dbReference>
<keyword evidence="1" id="KW-0472">Membrane</keyword>